<name>A0A3A1YYW2_9BURK</name>
<accession>A0A3A1YYW2</accession>
<sequence>MTSDMQGNEVTNANRISLDAYDQAIAAFNLYHGDPIALLDRALAVAPDFPMAHIAKALMLALSSEPAAFELATSQLSTMHNLKMNSRERSLFDAARVLSSGHWVKAAQMLNLHNMYFPRDLLALQTGHLLDFYCADSRNMRERIARAMPLWSEQMPGYSVVLGMYAFGLEEDGHYAQAEDTGRNALALEPLDCWAHHAVAHVMEMQGRPEDGIGWMLAREPYWSNELNFFKVHNWWHRAVFHLDLGQTDQALALYDSAVRNAESPVALEMVDASALLWRLHLCNVDVGDRWKELAQVWRNHADGKTYPFNDWHAVMAFLGAGLDSELSALIKRMQQSVADSPCAEWIDRIGLPLVQGFTAFWHGNNGKAVEILLPVRHFCGVFGGSHAQRDIIDLTLIEAANRGGAQDIHQSLVNERLALRPYSRMTAGFLSQGQSSA</sequence>
<organism evidence="5 6">
    <name type="scientific">Neopusillimonas maritima</name>
    <dbReference type="NCBI Taxonomy" id="2026239"/>
    <lineage>
        <taxon>Bacteria</taxon>
        <taxon>Pseudomonadati</taxon>
        <taxon>Pseudomonadota</taxon>
        <taxon>Betaproteobacteria</taxon>
        <taxon>Burkholderiales</taxon>
        <taxon>Alcaligenaceae</taxon>
        <taxon>Neopusillimonas</taxon>
    </lineage>
</organism>
<dbReference type="EMBL" id="NQYH01000002">
    <property type="protein sequence ID" value="RIY41674.1"/>
    <property type="molecule type" value="Genomic_DNA"/>
</dbReference>
<proteinExistence type="inferred from homology"/>
<evidence type="ECO:0000256" key="2">
    <source>
        <dbReference type="ARBA" id="ARBA00019992"/>
    </source>
</evidence>
<comment type="caution">
    <text evidence="5">The sequence shown here is derived from an EMBL/GenBank/DDBJ whole genome shotgun (WGS) entry which is preliminary data.</text>
</comment>
<dbReference type="SUPFAM" id="SSF48452">
    <property type="entry name" value="TPR-like"/>
    <property type="match status" value="1"/>
</dbReference>
<comment type="similarity">
    <text evidence="1">Belongs to the TTC38 family.</text>
</comment>
<dbReference type="InterPro" id="IPR011990">
    <property type="entry name" value="TPR-like_helical_dom_sf"/>
</dbReference>
<dbReference type="CDD" id="cd05804">
    <property type="entry name" value="StaR_like"/>
    <property type="match status" value="1"/>
</dbReference>
<dbReference type="PANTHER" id="PTHR16263">
    <property type="entry name" value="TETRATRICOPEPTIDE REPEAT PROTEIN 38"/>
    <property type="match status" value="1"/>
</dbReference>
<evidence type="ECO:0000313" key="5">
    <source>
        <dbReference type="EMBL" id="RIY41674.1"/>
    </source>
</evidence>
<keyword evidence="3" id="KW-0677">Repeat</keyword>
<gene>
    <name evidence="5" type="ORF">CJP73_04250</name>
</gene>
<evidence type="ECO:0000256" key="4">
    <source>
        <dbReference type="ARBA" id="ARBA00022803"/>
    </source>
</evidence>
<evidence type="ECO:0000256" key="3">
    <source>
        <dbReference type="ARBA" id="ARBA00022737"/>
    </source>
</evidence>
<protein>
    <recommendedName>
        <fullName evidence="2">Tetratricopeptide repeat protein 38</fullName>
    </recommendedName>
</protein>
<dbReference type="PANTHER" id="PTHR16263:SF4">
    <property type="entry name" value="TETRATRICOPEPTIDE REPEAT PROTEIN 38"/>
    <property type="match status" value="1"/>
</dbReference>
<reference evidence="5 6" key="1">
    <citation type="submission" date="2017-08" db="EMBL/GenBank/DDBJ databases">
        <title>Pusillimonas indicus sp. nov., a member of the family Alcaligenaceae isolated from surface seawater.</title>
        <authorList>
            <person name="Li J."/>
        </authorList>
    </citation>
    <scope>NUCLEOTIDE SEQUENCE [LARGE SCALE GENOMIC DNA]</scope>
    <source>
        <strain evidence="5 6">L52-1-41</strain>
    </source>
</reference>
<evidence type="ECO:0000313" key="6">
    <source>
        <dbReference type="Proteomes" id="UP000266206"/>
    </source>
</evidence>
<dbReference type="InterPro" id="IPR033891">
    <property type="entry name" value="TTC38"/>
</dbReference>
<dbReference type="Proteomes" id="UP000266206">
    <property type="component" value="Unassembled WGS sequence"/>
</dbReference>
<evidence type="ECO:0000256" key="1">
    <source>
        <dbReference type="ARBA" id="ARBA00005857"/>
    </source>
</evidence>
<dbReference type="Gene3D" id="1.25.40.10">
    <property type="entry name" value="Tetratricopeptide repeat domain"/>
    <property type="match status" value="1"/>
</dbReference>
<keyword evidence="4" id="KW-0802">TPR repeat</keyword>
<dbReference type="AlphaFoldDB" id="A0A3A1YYW2"/>
<dbReference type="OrthoDB" id="9815900at2"/>